<gene>
    <name evidence="5" type="ORF">PBAT_01730</name>
</gene>
<evidence type="ECO:0000313" key="5">
    <source>
        <dbReference type="EMBL" id="OAB48382.1"/>
    </source>
</evidence>
<organism evidence="5 6">
    <name type="scientific">Paenibacillus antarcticus</name>
    <dbReference type="NCBI Taxonomy" id="253703"/>
    <lineage>
        <taxon>Bacteria</taxon>
        <taxon>Bacillati</taxon>
        <taxon>Bacillota</taxon>
        <taxon>Bacilli</taxon>
        <taxon>Bacillales</taxon>
        <taxon>Paenibacillaceae</taxon>
        <taxon>Paenibacillus</taxon>
    </lineage>
</organism>
<feature type="domain" description="HTH marR-type" evidence="4">
    <location>
        <begin position="1"/>
        <end position="140"/>
    </location>
</feature>
<dbReference type="GO" id="GO:0003700">
    <property type="term" value="F:DNA-binding transcription factor activity"/>
    <property type="evidence" value="ECO:0007669"/>
    <property type="project" value="InterPro"/>
</dbReference>
<dbReference type="PANTHER" id="PTHR42756:SF1">
    <property type="entry name" value="TRANSCRIPTIONAL REPRESSOR OF EMRAB OPERON"/>
    <property type="match status" value="1"/>
</dbReference>
<dbReference type="PROSITE" id="PS50995">
    <property type="entry name" value="HTH_MARR_2"/>
    <property type="match status" value="1"/>
</dbReference>
<dbReference type="InterPro" id="IPR000835">
    <property type="entry name" value="HTH_MarR-typ"/>
</dbReference>
<dbReference type="Pfam" id="PF01047">
    <property type="entry name" value="MarR"/>
    <property type="match status" value="1"/>
</dbReference>
<protein>
    <recommendedName>
        <fullName evidence="4">HTH marR-type domain-containing protein</fullName>
    </recommendedName>
</protein>
<dbReference type="SUPFAM" id="SSF46785">
    <property type="entry name" value="Winged helix' DNA-binding domain"/>
    <property type="match status" value="1"/>
</dbReference>
<evidence type="ECO:0000256" key="3">
    <source>
        <dbReference type="ARBA" id="ARBA00023163"/>
    </source>
</evidence>
<comment type="caution">
    <text evidence="5">The sequence shown here is derived from an EMBL/GenBank/DDBJ whole genome shotgun (WGS) entry which is preliminary data.</text>
</comment>
<evidence type="ECO:0000313" key="6">
    <source>
        <dbReference type="Proteomes" id="UP000077355"/>
    </source>
</evidence>
<keyword evidence="1" id="KW-0805">Transcription regulation</keyword>
<dbReference type="PANTHER" id="PTHR42756">
    <property type="entry name" value="TRANSCRIPTIONAL REGULATOR, MARR"/>
    <property type="match status" value="1"/>
</dbReference>
<reference evidence="5 6" key="1">
    <citation type="submission" date="2016-03" db="EMBL/GenBank/DDBJ databases">
        <title>Draft genome sequence of Paenibacillus antarcticus CECT 5836.</title>
        <authorList>
            <person name="Shin S.-K."/>
            <person name="Yi H."/>
        </authorList>
    </citation>
    <scope>NUCLEOTIDE SEQUENCE [LARGE SCALE GENOMIC DNA]</scope>
    <source>
        <strain evidence="5 6">CECT 5836</strain>
    </source>
</reference>
<dbReference type="AlphaFoldDB" id="A0A168QZ43"/>
<name>A0A168QZ43_9BACL</name>
<accession>A0A168QZ43</accession>
<proteinExistence type="predicted"/>
<dbReference type="InterPro" id="IPR036390">
    <property type="entry name" value="WH_DNA-bd_sf"/>
</dbReference>
<keyword evidence="6" id="KW-1185">Reference proteome</keyword>
<dbReference type="PRINTS" id="PR00598">
    <property type="entry name" value="HTHMARR"/>
</dbReference>
<dbReference type="RefSeq" id="WP_169810071.1">
    <property type="nucleotide sequence ID" value="NZ_CP043611.1"/>
</dbReference>
<keyword evidence="3" id="KW-0804">Transcription</keyword>
<dbReference type="InterPro" id="IPR036388">
    <property type="entry name" value="WH-like_DNA-bd_sf"/>
</dbReference>
<evidence type="ECO:0000256" key="1">
    <source>
        <dbReference type="ARBA" id="ARBA00023015"/>
    </source>
</evidence>
<dbReference type="GO" id="GO:0003677">
    <property type="term" value="F:DNA binding"/>
    <property type="evidence" value="ECO:0007669"/>
    <property type="project" value="UniProtKB-KW"/>
</dbReference>
<evidence type="ECO:0000256" key="2">
    <source>
        <dbReference type="ARBA" id="ARBA00023125"/>
    </source>
</evidence>
<dbReference type="EMBL" id="LVJI01000001">
    <property type="protein sequence ID" value="OAB48382.1"/>
    <property type="molecule type" value="Genomic_DNA"/>
</dbReference>
<dbReference type="SMART" id="SM00347">
    <property type="entry name" value="HTH_MARR"/>
    <property type="match status" value="1"/>
</dbReference>
<sequence length="148" mass="17285">MLRFSSPEQAIGYRYTPVFRKISTLFAHQLRPYDITPEQRSVLYQLYLEEGINQKELALRTDKDQPTVTRILDVLDKKQLIIRRTDPADRRAFLICATDSAKKLIQDTIPLELALNELLVSGVTDEQLQLLEQIMQQIQHNIDKIYQD</sequence>
<dbReference type="Gene3D" id="1.10.10.10">
    <property type="entry name" value="Winged helix-like DNA-binding domain superfamily/Winged helix DNA-binding domain"/>
    <property type="match status" value="1"/>
</dbReference>
<evidence type="ECO:0000259" key="4">
    <source>
        <dbReference type="PROSITE" id="PS50995"/>
    </source>
</evidence>
<keyword evidence="2" id="KW-0238">DNA-binding</keyword>
<dbReference type="Proteomes" id="UP000077355">
    <property type="component" value="Unassembled WGS sequence"/>
</dbReference>